<feature type="transmembrane region" description="Helical" evidence="18">
    <location>
        <begin position="59"/>
        <end position="78"/>
    </location>
</feature>
<dbReference type="OrthoDB" id="9809280at2"/>
<dbReference type="GO" id="GO:0006099">
    <property type="term" value="P:tricarboxylic acid cycle"/>
    <property type="evidence" value="ECO:0007669"/>
    <property type="project" value="UniProtKB-UniPathway"/>
</dbReference>
<comment type="subcellular location">
    <subcellularLocation>
        <location evidence="3">Cell inner membrane</location>
        <topology evidence="3">Multi-pass membrane protein</topology>
    </subcellularLocation>
</comment>
<comment type="caution">
    <text evidence="19">The sequence shown here is derived from an EMBL/GenBank/DDBJ whole genome shotgun (WGS) entry which is preliminary data.</text>
</comment>
<gene>
    <name evidence="19" type="primary">sdhD</name>
    <name evidence="19" type="ORF">GRI41_06445</name>
</gene>
<proteinExistence type="predicted"/>
<evidence type="ECO:0000256" key="14">
    <source>
        <dbReference type="ARBA" id="ARBA00022982"/>
    </source>
</evidence>
<comment type="subunit">
    <text evidence="5">Part of an enzyme complex containing four subunits: a flavoprotein, an iron-sulfur protein, plus two membrane-anchoring proteins, SdhC and SdhD.</text>
</comment>
<accession>A0A844ZSI6</accession>
<comment type="cofactor">
    <cofactor evidence="1">
        <name>heme</name>
        <dbReference type="ChEBI" id="CHEBI:30413"/>
    </cofactor>
</comment>
<evidence type="ECO:0000256" key="6">
    <source>
        <dbReference type="ARBA" id="ARBA00019425"/>
    </source>
</evidence>
<dbReference type="Gene3D" id="1.20.1300.10">
    <property type="entry name" value="Fumarate reductase/succinate dehydrogenase, transmembrane subunit"/>
    <property type="match status" value="1"/>
</dbReference>
<keyword evidence="20" id="KW-1185">Reference proteome</keyword>
<keyword evidence="12 18" id="KW-0812">Transmembrane</keyword>
<evidence type="ECO:0000256" key="13">
    <source>
        <dbReference type="ARBA" id="ARBA00022723"/>
    </source>
</evidence>
<dbReference type="Proteomes" id="UP000442714">
    <property type="component" value="Unassembled WGS sequence"/>
</dbReference>
<evidence type="ECO:0000256" key="2">
    <source>
        <dbReference type="ARBA" id="ARBA00004050"/>
    </source>
</evidence>
<dbReference type="GO" id="GO:0017004">
    <property type="term" value="P:cytochrome complex assembly"/>
    <property type="evidence" value="ECO:0007669"/>
    <property type="project" value="TreeGrafter"/>
</dbReference>
<dbReference type="PANTHER" id="PTHR38689:SF1">
    <property type="entry name" value="SUCCINATE DEHYDROGENASE HYDROPHOBIC MEMBRANE ANCHOR SUBUNIT"/>
    <property type="match status" value="1"/>
</dbReference>
<evidence type="ECO:0000256" key="18">
    <source>
        <dbReference type="SAM" id="Phobius"/>
    </source>
</evidence>
<dbReference type="AlphaFoldDB" id="A0A844ZSI6"/>
<reference evidence="19 20" key="1">
    <citation type="submission" date="2019-12" db="EMBL/GenBank/DDBJ databases">
        <title>Genomic-based taxomic classification of the family Erythrobacteraceae.</title>
        <authorList>
            <person name="Xu L."/>
        </authorList>
    </citation>
    <scope>NUCLEOTIDE SEQUENCE [LARGE SCALE GENOMIC DNA]</scope>
    <source>
        <strain evidence="19 20">KCTC 52763</strain>
    </source>
</reference>
<dbReference type="EMBL" id="WTYX01000001">
    <property type="protein sequence ID" value="MXO90454.1"/>
    <property type="molecule type" value="Genomic_DNA"/>
</dbReference>
<evidence type="ECO:0000313" key="20">
    <source>
        <dbReference type="Proteomes" id="UP000442714"/>
    </source>
</evidence>
<dbReference type="GO" id="GO:0046872">
    <property type="term" value="F:metal ion binding"/>
    <property type="evidence" value="ECO:0007669"/>
    <property type="project" value="UniProtKB-KW"/>
</dbReference>
<evidence type="ECO:0000256" key="1">
    <source>
        <dbReference type="ARBA" id="ARBA00001971"/>
    </source>
</evidence>
<evidence type="ECO:0000256" key="7">
    <source>
        <dbReference type="ARBA" id="ARBA00022448"/>
    </source>
</evidence>
<evidence type="ECO:0000256" key="11">
    <source>
        <dbReference type="ARBA" id="ARBA00022617"/>
    </source>
</evidence>
<evidence type="ECO:0000313" key="19">
    <source>
        <dbReference type="EMBL" id="MXO90454.1"/>
    </source>
</evidence>
<keyword evidence="9" id="KW-0997">Cell inner membrane</keyword>
<dbReference type="Pfam" id="PF01127">
    <property type="entry name" value="Sdh_cyt"/>
    <property type="match status" value="1"/>
</dbReference>
<comment type="pathway">
    <text evidence="4">Carbohydrate metabolism; tricarboxylic acid cycle.</text>
</comment>
<evidence type="ECO:0000256" key="16">
    <source>
        <dbReference type="ARBA" id="ARBA00023004"/>
    </source>
</evidence>
<keyword evidence="8" id="KW-1003">Cell membrane</keyword>
<protein>
    <recommendedName>
        <fullName evidence="6">Succinate dehydrogenase hydrophobic membrane anchor subunit</fullName>
    </recommendedName>
</protein>
<feature type="transmembrane region" description="Helical" evidence="18">
    <location>
        <begin position="28"/>
        <end position="47"/>
    </location>
</feature>
<evidence type="ECO:0000256" key="15">
    <source>
        <dbReference type="ARBA" id="ARBA00022989"/>
    </source>
</evidence>
<evidence type="ECO:0000256" key="17">
    <source>
        <dbReference type="ARBA" id="ARBA00023136"/>
    </source>
</evidence>
<dbReference type="PANTHER" id="PTHR38689">
    <property type="entry name" value="SUCCINATE DEHYDROGENASE HYDROPHOBIC MEMBRANE ANCHOR SUBUNIT"/>
    <property type="match status" value="1"/>
</dbReference>
<dbReference type="GO" id="GO:0009055">
    <property type="term" value="F:electron transfer activity"/>
    <property type="evidence" value="ECO:0007669"/>
    <property type="project" value="TreeGrafter"/>
</dbReference>
<dbReference type="InterPro" id="IPR014312">
    <property type="entry name" value="Succ_DH_anchor"/>
</dbReference>
<keyword evidence="10" id="KW-0816">Tricarboxylic acid cycle</keyword>
<keyword evidence="16" id="KW-0408">Iron</keyword>
<keyword evidence="7" id="KW-0813">Transport</keyword>
<organism evidence="19 20">
    <name type="scientific">Pontixanthobacter aquaemixtae</name>
    <dbReference type="NCBI Taxonomy" id="1958940"/>
    <lineage>
        <taxon>Bacteria</taxon>
        <taxon>Pseudomonadati</taxon>
        <taxon>Pseudomonadota</taxon>
        <taxon>Alphaproteobacteria</taxon>
        <taxon>Sphingomonadales</taxon>
        <taxon>Erythrobacteraceae</taxon>
        <taxon>Pontixanthobacter</taxon>
    </lineage>
</organism>
<sequence length="146" mass="15346">MGNGTSLGKVRGLGSSHEGAHHWLVQRFTAIGNVVLTIWLVASIILLPDMAYGTWSEYLSGGVPATAMILLIICVFWHAHHGLQVLIEDYVHTPGNKFAALALVNLAAVGGAVAGIFFVARIVMTAQGDAAAEGALAELQNQMGAR</sequence>
<keyword evidence="11" id="KW-0349">Heme</keyword>
<keyword evidence="13" id="KW-0479">Metal-binding</keyword>
<comment type="function">
    <text evidence="2">Membrane-anchoring subunit of succinate dehydrogenase (SDH).</text>
</comment>
<keyword evidence="14" id="KW-0249">Electron transport</keyword>
<dbReference type="SUPFAM" id="SSF81343">
    <property type="entry name" value="Fumarate reductase respiratory complex transmembrane subunits"/>
    <property type="match status" value="1"/>
</dbReference>
<dbReference type="GO" id="GO:0005886">
    <property type="term" value="C:plasma membrane"/>
    <property type="evidence" value="ECO:0007669"/>
    <property type="project" value="UniProtKB-SubCell"/>
</dbReference>
<dbReference type="InterPro" id="IPR000701">
    <property type="entry name" value="SuccDH_FuR_B_TM-su"/>
</dbReference>
<evidence type="ECO:0000256" key="3">
    <source>
        <dbReference type="ARBA" id="ARBA00004429"/>
    </source>
</evidence>
<evidence type="ECO:0000256" key="5">
    <source>
        <dbReference type="ARBA" id="ARBA00011558"/>
    </source>
</evidence>
<keyword evidence="17 18" id="KW-0472">Membrane</keyword>
<name>A0A844ZSI6_9SPHN</name>
<dbReference type="UniPathway" id="UPA00223"/>
<dbReference type="NCBIfam" id="TIGR02968">
    <property type="entry name" value="succ_dehyd_anc"/>
    <property type="match status" value="1"/>
</dbReference>
<evidence type="ECO:0000256" key="9">
    <source>
        <dbReference type="ARBA" id="ARBA00022519"/>
    </source>
</evidence>
<dbReference type="InterPro" id="IPR034804">
    <property type="entry name" value="SQR/QFR_C/D"/>
</dbReference>
<dbReference type="CDD" id="cd03495">
    <property type="entry name" value="SQR_TypeC_SdhD_like"/>
    <property type="match status" value="1"/>
</dbReference>
<dbReference type="RefSeq" id="WP_160603913.1">
    <property type="nucleotide sequence ID" value="NZ_WTYX01000001.1"/>
</dbReference>
<evidence type="ECO:0000256" key="8">
    <source>
        <dbReference type="ARBA" id="ARBA00022475"/>
    </source>
</evidence>
<evidence type="ECO:0000256" key="4">
    <source>
        <dbReference type="ARBA" id="ARBA00005163"/>
    </source>
</evidence>
<dbReference type="GO" id="GO:0020037">
    <property type="term" value="F:heme binding"/>
    <property type="evidence" value="ECO:0007669"/>
    <property type="project" value="InterPro"/>
</dbReference>
<evidence type="ECO:0000256" key="12">
    <source>
        <dbReference type="ARBA" id="ARBA00022692"/>
    </source>
</evidence>
<feature type="transmembrane region" description="Helical" evidence="18">
    <location>
        <begin position="98"/>
        <end position="120"/>
    </location>
</feature>
<evidence type="ECO:0000256" key="10">
    <source>
        <dbReference type="ARBA" id="ARBA00022532"/>
    </source>
</evidence>
<keyword evidence="15 18" id="KW-1133">Transmembrane helix</keyword>